<dbReference type="PANTHER" id="PTHR30432">
    <property type="entry name" value="TRANSCRIPTIONAL REGULATOR MODE"/>
    <property type="match status" value="1"/>
</dbReference>
<accession>A0ABV0D0N2</accession>
<dbReference type="InterPro" id="IPR036390">
    <property type="entry name" value="WH_DNA-bd_sf"/>
</dbReference>
<gene>
    <name evidence="1" type="ORF">ABDJ38_15980</name>
</gene>
<dbReference type="InterPro" id="IPR051815">
    <property type="entry name" value="Molybdate_resp_trans_reg"/>
</dbReference>
<protein>
    <submittedName>
        <fullName evidence="1">ModE family transcriptional regulator</fullName>
    </submittedName>
</protein>
<evidence type="ECO:0000313" key="1">
    <source>
        <dbReference type="EMBL" id="MEN7538677.1"/>
    </source>
</evidence>
<dbReference type="InterPro" id="IPR036388">
    <property type="entry name" value="WH-like_DNA-bd_sf"/>
</dbReference>
<keyword evidence="2" id="KW-1185">Reference proteome</keyword>
<sequence>MKRLKLKLQLYCGEEIAMGPGKADLLEAIAGTGSISAAAREMGLSYRRAWLMVDVMNRCFREKLVESTPGGGQKAGACVSDAGQRALVAYRALQDRVMGVVPTSEEVLQAMLRDRPAPPEKGKS</sequence>
<dbReference type="SUPFAM" id="SSF46785">
    <property type="entry name" value="Winged helix' DNA-binding domain"/>
    <property type="match status" value="1"/>
</dbReference>
<dbReference type="EMBL" id="JBDLBR010000007">
    <property type="protein sequence ID" value="MEN7538677.1"/>
    <property type="molecule type" value="Genomic_DNA"/>
</dbReference>
<dbReference type="RefSeq" id="WP_346786137.1">
    <property type="nucleotide sequence ID" value="NZ_JBDLBR010000007.1"/>
</dbReference>
<dbReference type="Gene3D" id="1.10.10.10">
    <property type="entry name" value="Winged helix-like DNA-binding domain superfamily/Winged helix DNA-binding domain"/>
    <property type="match status" value="1"/>
</dbReference>
<organism evidence="1 2">
    <name type="scientific">Aurantiacibacter flavus</name>
    <dbReference type="NCBI Taxonomy" id="3145232"/>
    <lineage>
        <taxon>Bacteria</taxon>
        <taxon>Pseudomonadati</taxon>
        <taxon>Pseudomonadota</taxon>
        <taxon>Alphaproteobacteria</taxon>
        <taxon>Sphingomonadales</taxon>
        <taxon>Erythrobacteraceae</taxon>
        <taxon>Aurantiacibacter</taxon>
    </lineage>
</organism>
<evidence type="ECO:0000313" key="2">
    <source>
        <dbReference type="Proteomes" id="UP001484535"/>
    </source>
</evidence>
<dbReference type="Proteomes" id="UP001484535">
    <property type="component" value="Unassembled WGS sequence"/>
</dbReference>
<comment type="caution">
    <text evidence="1">The sequence shown here is derived from an EMBL/GenBank/DDBJ whole genome shotgun (WGS) entry which is preliminary data.</text>
</comment>
<dbReference type="PANTHER" id="PTHR30432:SF1">
    <property type="entry name" value="DNA-BINDING TRANSCRIPTIONAL DUAL REGULATOR MODE"/>
    <property type="match status" value="1"/>
</dbReference>
<name>A0ABV0D0N2_9SPHN</name>
<reference evidence="1 2" key="1">
    <citation type="submission" date="2024-05" db="EMBL/GenBank/DDBJ databases">
        <authorList>
            <person name="Park S."/>
        </authorList>
    </citation>
    <scope>NUCLEOTIDE SEQUENCE [LARGE SCALE GENOMIC DNA]</scope>
    <source>
        <strain evidence="1 2">DGU5</strain>
    </source>
</reference>
<proteinExistence type="predicted"/>